<dbReference type="Proteomes" id="UP000235965">
    <property type="component" value="Unassembled WGS sequence"/>
</dbReference>
<dbReference type="EMBL" id="NEVH01011907">
    <property type="protein sequence ID" value="PNF31150.1"/>
    <property type="molecule type" value="Genomic_DNA"/>
</dbReference>
<name>A0A2J7QRF6_9NEOP</name>
<sequence>MVYWSCIIYFFEVRGFILFLQANVGELRNLLGLCSWLALRDLFMNCFAMRQI</sequence>
<proteinExistence type="predicted"/>
<reference evidence="1 2" key="1">
    <citation type="submission" date="2017-12" db="EMBL/GenBank/DDBJ databases">
        <title>Hemimetabolous genomes reveal molecular basis of termite eusociality.</title>
        <authorList>
            <person name="Harrison M.C."/>
            <person name="Jongepier E."/>
            <person name="Robertson H.M."/>
            <person name="Arning N."/>
            <person name="Bitard-Feildel T."/>
            <person name="Chao H."/>
            <person name="Childers C.P."/>
            <person name="Dinh H."/>
            <person name="Doddapaneni H."/>
            <person name="Dugan S."/>
            <person name="Gowin J."/>
            <person name="Greiner C."/>
            <person name="Han Y."/>
            <person name="Hu H."/>
            <person name="Hughes D.S.T."/>
            <person name="Huylmans A.-K."/>
            <person name="Kemena C."/>
            <person name="Kremer L.P.M."/>
            <person name="Lee S.L."/>
            <person name="Lopez-Ezquerra A."/>
            <person name="Mallet L."/>
            <person name="Monroy-Kuhn J.M."/>
            <person name="Moser A."/>
            <person name="Murali S.C."/>
            <person name="Muzny D.M."/>
            <person name="Otani S."/>
            <person name="Piulachs M.-D."/>
            <person name="Poelchau M."/>
            <person name="Qu J."/>
            <person name="Schaub F."/>
            <person name="Wada-Katsumata A."/>
            <person name="Worley K.C."/>
            <person name="Xie Q."/>
            <person name="Ylla G."/>
            <person name="Poulsen M."/>
            <person name="Gibbs R.A."/>
            <person name="Schal C."/>
            <person name="Richards S."/>
            <person name="Belles X."/>
            <person name="Korb J."/>
            <person name="Bornberg-Bauer E."/>
        </authorList>
    </citation>
    <scope>NUCLEOTIDE SEQUENCE [LARGE SCALE GENOMIC DNA]</scope>
    <source>
        <tissue evidence="1">Whole body</tissue>
    </source>
</reference>
<dbReference type="AlphaFoldDB" id="A0A2J7QRF6"/>
<evidence type="ECO:0000313" key="1">
    <source>
        <dbReference type="EMBL" id="PNF31150.1"/>
    </source>
</evidence>
<dbReference type="InParanoid" id="A0A2J7QRF6"/>
<evidence type="ECO:0000313" key="2">
    <source>
        <dbReference type="Proteomes" id="UP000235965"/>
    </source>
</evidence>
<keyword evidence="2" id="KW-1185">Reference proteome</keyword>
<accession>A0A2J7QRF6</accession>
<gene>
    <name evidence="1" type="ORF">B7P43_G15449</name>
</gene>
<organism evidence="1 2">
    <name type="scientific">Cryptotermes secundus</name>
    <dbReference type="NCBI Taxonomy" id="105785"/>
    <lineage>
        <taxon>Eukaryota</taxon>
        <taxon>Metazoa</taxon>
        <taxon>Ecdysozoa</taxon>
        <taxon>Arthropoda</taxon>
        <taxon>Hexapoda</taxon>
        <taxon>Insecta</taxon>
        <taxon>Pterygota</taxon>
        <taxon>Neoptera</taxon>
        <taxon>Polyneoptera</taxon>
        <taxon>Dictyoptera</taxon>
        <taxon>Blattodea</taxon>
        <taxon>Blattoidea</taxon>
        <taxon>Termitoidae</taxon>
        <taxon>Kalotermitidae</taxon>
        <taxon>Cryptotermitinae</taxon>
        <taxon>Cryptotermes</taxon>
    </lineage>
</organism>
<comment type="caution">
    <text evidence="1">The sequence shown here is derived from an EMBL/GenBank/DDBJ whole genome shotgun (WGS) entry which is preliminary data.</text>
</comment>
<protein>
    <submittedName>
        <fullName evidence="1">Uncharacterized protein</fullName>
    </submittedName>
</protein>